<feature type="domain" description="DUF5753" evidence="1">
    <location>
        <begin position="88"/>
        <end position="253"/>
    </location>
</feature>
<keyword evidence="3" id="KW-1185">Reference proteome</keyword>
<dbReference type="Pfam" id="PF19054">
    <property type="entry name" value="DUF5753"/>
    <property type="match status" value="1"/>
</dbReference>
<dbReference type="SUPFAM" id="SSF47413">
    <property type="entry name" value="lambda repressor-like DNA-binding domains"/>
    <property type="match status" value="1"/>
</dbReference>
<gene>
    <name evidence="2" type="ORF">GCM10009799_33310</name>
</gene>
<sequence>MGTPRPSALWLPFAAELRQARTGAGFTVERLAAATGASPELLDDAERARRRLSRTLVTEIDAVLGTGRRLARAWAAALQSEAFPHTYTDLRALEVHASRIREWEVLTVPVYLRTPGYARAHRPPLSVGSDPDRIEGWIEEQRRAREALTGAGGPELHVIIDEPVLSLSVGGPGIHAAQLDTLGELMDSAAVDLCYVPMNTLNHPGLGGSFRIMDFADRPSLASVYSVAGIRLVAEEEDLRHFERLWERLGALSRPLTWERLDGFKRVPDHGT</sequence>
<evidence type="ECO:0000313" key="3">
    <source>
        <dbReference type="Proteomes" id="UP001501585"/>
    </source>
</evidence>
<dbReference type="InterPro" id="IPR043917">
    <property type="entry name" value="DUF5753"/>
</dbReference>
<evidence type="ECO:0000313" key="2">
    <source>
        <dbReference type="EMBL" id="GAA2003544.1"/>
    </source>
</evidence>
<dbReference type="Proteomes" id="UP001501585">
    <property type="component" value="Unassembled WGS sequence"/>
</dbReference>
<accession>A0ABN2TBN4</accession>
<dbReference type="EMBL" id="BAAAPC010000014">
    <property type="protein sequence ID" value="GAA2003544.1"/>
    <property type="molecule type" value="Genomic_DNA"/>
</dbReference>
<organism evidence="2 3">
    <name type="scientific">Nocardiopsis rhodophaea</name>
    <dbReference type="NCBI Taxonomy" id="280238"/>
    <lineage>
        <taxon>Bacteria</taxon>
        <taxon>Bacillati</taxon>
        <taxon>Actinomycetota</taxon>
        <taxon>Actinomycetes</taxon>
        <taxon>Streptosporangiales</taxon>
        <taxon>Nocardiopsidaceae</taxon>
        <taxon>Nocardiopsis</taxon>
    </lineage>
</organism>
<dbReference type="InterPro" id="IPR010982">
    <property type="entry name" value="Lambda_DNA-bd_dom_sf"/>
</dbReference>
<protein>
    <submittedName>
        <fullName evidence="2">Helix-turn-helix transcriptional regulator</fullName>
    </submittedName>
</protein>
<dbReference type="Pfam" id="PF13560">
    <property type="entry name" value="HTH_31"/>
    <property type="match status" value="1"/>
</dbReference>
<evidence type="ECO:0000259" key="1">
    <source>
        <dbReference type="Pfam" id="PF19054"/>
    </source>
</evidence>
<dbReference type="Gene3D" id="1.10.260.40">
    <property type="entry name" value="lambda repressor-like DNA-binding domains"/>
    <property type="match status" value="1"/>
</dbReference>
<dbReference type="InterPro" id="IPR001387">
    <property type="entry name" value="Cro/C1-type_HTH"/>
</dbReference>
<proteinExistence type="predicted"/>
<comment type="caution">
    <text evidence="2">The sequence shown here is derived from an EMBL/GenBank/DDBJ whole genome shotgun (WGS) entry which is preliminary data.</text>
</comment>
<name>A0ABN2TBN4_9ACTN</name>
<dbReference type="RefSeq" id="WP_344103425.1">
    <property type="nucleotide sequence ID" value="NZ_BAAAPC010000014.1"/>
</dbReference>
<reference evidence="3" key="1">
    <citation type="journal article" date="2019" name="Int. J. Syst. Evol. Microbiol.">
        <title>The Global Catalogue of Microorganisms (GCM) 10K type strain sequencing project: providing services to taxonomists for standard genome sequencing and annotation.</title>
        <authorList>
            <consortium name="The Broad Institute Genomics Platform"/>
            <consortium name="The Broad Institute Genome Sequencing Center for Infectious Disease"/>
            <person name="Wu L."/>
            <person name="Ma J."/>
        </authorList>
    </citation>
    <scope>NUCLEOTIDE SEQUENCE [LARGE SCALE GENOMIC DNA]</scope>
    <source>
        <strain evidence="3">JCM 15313</strain>
    </source>
</reference>
<dbReference type="CDD" id="cd00093">
    <property type="entry name" value="HTH_XRE"/>
    <property type="match status" value="1"/>
</dbReference>